<proteinExistence type="predicted"/>
<keyword evidence="1" id="KW-0808">Transferase</keyword>
<dbReference type="InterPro" id="IPR011006">
    <property type="entry name" value="CheY-like_superfamily"/>
</dbReference>
<dbReference type="InterPro" id="IPR005561">
    <property type="entry name" value="ANTAR"/>
</dbReference>
<evidence type="ECO:0000256" key="4">
    <source>
        <dbReference type="ARBA" id="ARBA00023163"/>
    </source>
</evidence>
<keyword evidence="7" id="KW-1185">Reference proteome</keyword>
<dbReference type="SUPFAM" id="SSF52172">
    <property type="entry name" value="CheY-like"/>
    <property type="match status" value="1"/>
</dbReference>
<dbReference type="InterPro" id="IPR029016">
    <property type="entry name" value="GAF-like_dom_sf"/>
</dbReference>
<evidence type="ECO:0000259" key="5">
    <source>
        <dbReference type="PROSITE" id="PS50921"/>
    </source>
</evidence>
<dbReference type="SMART" id="SM00065">
    <property type="entry name" value="GAF"/>
    <property type="match status" value="1"/>
</dbReference>
<sequence>MRAYGSLDAAADGEGEYAVMHHTDREIRLAAALVEAADTLTEGFDRGLYLQRLADHCVELLSARAAGVMLIGAGRAVTLAAGSRREEVALELLAAQHGGGPCPDSYGSGRPVPPVSVRAAHEDGRWPHFTERALAHGIATTYAVPLRRHGTLLGALNVFVPDGGGAGDAALPLAQALADAAALGLHNQRAYAEHRTLARQLQEALSSRVRIEQAKGMLAERWHTTADDAFAALRQYARRRRAPLDLVVRAVLDRTADDTELRREAGGAGKGPT</sequence>
<keyword evidence="4" id="KW-0804">Transcription</keyword>
<dbReference type="Pfam" id="PF03861">
    <property type="entry name" value="ANTAR"/>
    <property type="match status" value="1"/>
</dbReference>
<dbReference type="Pfam" id="PF13185">
    <property type="entry name" value="GAF_2"/>
    <property type="match status" value="1"/>
</dbReference>
<organism evidence="6 7">
    <name type="scientific">Streptomyces brasiliensis</name>
    <dbReference type="NCBI Taxonomy" id="1954"/>
    <lineage>
        <taxon>Bacteria</taxon>
        <taxon>Bacillati</taxon>
        <taxon>Actinomycetota</taxon>
        <taxon>Actinomycetes</taxon>
        <taxon>Kitasatosporales</taxon>
        <taxon>Streptomycetaceae</taxon>
        <taxon>Streptomyces</taxon>
    </lineage>
</organism>
<dbReference type="AlphaFoldDB" id="A0A917NQ46"/>
<dbReference type="Gene3D" id="1.10.10.10">
    <property type="entry name" value="Winged helix-like DNA-binding domain superfamily/Winged helix DNA-binding domain"/>
    <property type="match status" value="1"/>
</dbReference>
<dbReference type="PIRSF" id="PIRSF036625">
    <property type="entry name" value="GAF_ANTAR"/>
    <property type="match status" value="1"/>
</dbReference>
<dbReference type="Gene3D" id="3.30.450.40">
    <property type="match status" value="1"/>
</dbReference>
<dbReference type="InterPro" id="IPR036388">
    <property type="entry name" value="WH-like_DNA-bd_sf"/>
</dbReference>
<evidence type="ECO:0000256" key="1">
    <source>
        <dbReference type="ARBA" id="ARBA00022679"/>
    </source>
</evidence>
<dbReference type="SUPFAM" id="SSF55781">
    <property type="entry name" value="GAF domain-like"/>
    <property type="match status" value="1"/>
</dbReference>
<dbReference type="PROSITE" id="PS50921">
    <property type="entry name" value="ANTAR"/>
    <property type="match status" value="1"/>
</dbReference>
<accession>A0A917NQ46</accession>
<dbReference type="GO" id="GO:0003723">
    <property type="term" value="F:RNA binding"/>
    <property type="evidence" value="ECO:0007669"/>
    <property type="project" value="InterPro"/>
</dbReference>
<keyword evidence="2" id="KW-0418">Kinase</keyword>
<gene>
    <name evidence="6" type="ORF">GCM10010121_030590</name>
</gene>
<reference evidence="6" key="1">
    <citation type="journal article" date="2014" name="Int. J. Syst. Evol. Microbiol.">
        <title>Complete genome sequence of Corynebacterium casei LMG S-19264T (=DSM 44701T), isolated from a smear-ripened cheese.</title>
        <authorList>
            <consortium name="US DOE Joint Genome Institute (JGI-PGF)"/>
            <person name="Walter F."/>
            <person name="Albersmeier A."/>
            <person name="Kalinowski J."/>
            <person name="Ruckert C."/>
        </authorList>
    </citation>
    <scope>NUCLEOTIDE SEQUENCE</scope>
    <source>
        <strain evidence="6">JCM 3086</strain>
    </source>
</reference>
<dbReference type="InterPro" id="IPR003018">
    <property type="entry name" value="GAF"/>
</dbReference>
<dbReference type="SMART" id="SM01012">
    <property type="entry name" value="ANTAR"/>
    <property type="match status" value="1"/>
</dbReference>
<protein>
    <recommendedName>
        <fullName evidence="5">ANTAR domain-containing protein</fullName>
    </recommendedName>
</protein>
<reference evidence="6" key="2">
    <citation type="submission" date="2020-09" db="EMBL/GenBank/DDBJ databases">
        <authorList>
            <person name="Sun Q."/>
            <person name="Ohkuma M."/>
        </authorList>
    </citation>
    <scope>NUCLEOTIDE SEQUENCE</scope>
    <source>
        <strain evidence="6">JCM 3086</strain>
    </source>
</reference>
<name>A0A917NQ46_9ACTN</name>
<dbReference type="EMBL" id="BMQA01000008">
    <property type="protein sequence ID" value="GGJ17626.1"/>
    <property type="molecule type" value="Genomic_DNA"/>
</dbReference>
<dbReference type="Proteomes" id="UP000657574">
    <property type="component" value="Unassembled WGS sequence"/>
</dbReference>
<comment type="caution">
    <text evidence="6">The sequence shown here is derived from an EMBL/GenBank/DDBJ whole genome shotgun (WGS) entry which is preliminary data.</text>
</comment>
<dbReference type="RefSeq" id="WP_308428968.1">
    <property type="nucleotide sequence ID" value="NZ_BMQA01000008.1"/>
</dbReference>
<dbReference type="InterPro" id="IPR012074">
    <property type="entry name" value="GAF_ANTAR"/>
</dbReference>
<evidence type="ECO:0000256" key="3">
    <source>
        <dbReference type="ARBA" id="ARBA00023015"/>
    </source>
</evidence>
<feature type="domain" description="ANTAR" evidence="5">
    <location>
        <begin position="191"/>
        <end position="252"/>
    </location>
</feature>
<keyword evidence="3" id="KW-0805">Transcription regulation</keyword>
<evidence type="ECO:0000313" key="7">
    <source>
        <dbReference type="Proteomes" id="UP000657574"/>
    </source>
</evidence>
<dbReference type="GO" id="GO:0016301">
    <property type="term" value="F:kinase activity"/>
    <property type="evidence" value="ECO:0007669"/>
    <property type="project" value="UniProtKB-KW"/>
</dbReference>
<evidence type="ECO:0000313" key="6">
    <source>
        <dbReference type="EMBL" id="GGJ17626.1"/>
    </source>
</evidence>
<evidence type="ECO:0000256" key="2">
    <source>
        <dbReference type="ARBA" id="ARBA00022777"/>
    </source>
</evidence>